<dbReference type="OrthoDB" id="47488at2759"/>
<dbReference type="SUPFAM" id="SSF56219">
    <property type="entry name" value="DNase I-like"/>
    <property type="match status" value="1"/>
</dbReference>
<dbReference type="GeneID" id="66066401"/>
<organism evidence="3 4">
    <name type="scientific">Ustilaginoidea virens</name>
    <name type="common">Rice false smut fungus</name>
    <name type="synonym">Villosiclava virens</name>
    <dbReference type="NCBI Taxonomy" id="1159556"/>
    <lineage>
        <taxon>Eukaryota</taxon>
        <taxon>Fungi</taxon>
        <taxon>Dikarya</taxon>
        <taxon>Ascomycota</taxon>
        <taxon>Pezizomycotina</taxon>
        <taxon>Sordariomycetes</taxon>
        <taxon>Hypocreomycetidae</taxon>
        <taxon>Hypocreales</taxon>
        <taxon>Clavicipitaceae</taxon>
        <taxon>Ustilaginoidea</taxon>
    </lineage>
</organism>
<dbReference type="InterPro" id="IPR005135">
    <property type="entry name" value="Endo/exonuclease/phosphatase"/>
</dbReference>
<evidence type="ECO:0000256" key="1">
    <source>
        <dbReference type="SAM" id="SignalP"/>
    </source>
</evidence>
<evidence type="ECO:0000313" key="4">
    <source>
        <dbReference type="Proteomes" id="UP000027002"/>
    </source>
</evidence>
<proteinExistence type="predicted"/>
<name>A0A8E5MJ29_USTVR</name>
<dbReference type="Gene3D" id="3.60.10.10">
    <property type="entry name" value="Endonuclease/exonuclease/phosphatase"/>
    <property type="match status" value="1"/>
</dbReference>
<dbReference type="InterPro" id="IPR036691">
    <property type="entry name" value="Endo/exonu/phosph_ase_sf"/>
</dbReference>
<keyword evidence="1" id="KW-0732">Signal</keyword>
<feature type="signal peptide" evidence="1">
    <location>
        <begin position="1"/>
        <end position="18"/>
    </location>
</feature>
<dbReference type="Proteomes" id="UP000027002">
    <property type="component" value="Chromosome 4"/>
</dbReference>
<feature type="chain" id="PRO_5034337924" description="Endonuclease/exonuclease/phosphatase domain-containing protein" evidence="1">
    <location>
        <begin position="19"/>
        <end position="605"/>
    </location>
</feature>
<protein>
    <recommendedName>
        <fullName evidence="2">Endonuclease/exonuclease/phosphatase domain-containing protein</fullName>
    </recommendedName>
</protein>
<evidence type="ECO:0000259" key="2">
    <source>
        <dbReference type="Pfam" id="PF03372"/>
    </source>
</evidence>
<accession>A0A8E5MJ29</accession>
<evidence type="ECO:0000313" key="3">
    <source>
        <dbReference type="EMBL" id="QUC21381.1"/>
    </source>
</evidence>
<dbReference type="GO" id="GO:0003824">
    <property type="term" value="F:catalytic activity"/>
    <property type="evidence" value="ECO:0007669"/>
    <property type="project" value="InterPro"/>
</dbReference>
<gene>
    <name evidence="3" type="ORF">UV8b_05624</name>
</gene>
<dbReference type="PANTHER" id="PTHR42834:SF1">
    <property type="entry name" value="ENDONUCLEASE_EXONUCLEASE_PHOSPHATASE FAMILY PROTEIN (AFU_ORTHOLOGUE AFUA_3G09210)"/>
    <property type="match status" value="1"/>
</dbReference>
<dbReference type="KEGG" id="uvi:66066401"/>
<keyword evidence="4" id="KW-1185">Reference proteome</keyword>
<sequence>MFRSVAVAAAAAVGSVAAISIAEINGNRFLSPWQDKQVVGVEGLVTAVADNGIYLRSLTPDGDPATSEGLFVYDGAVGKQVRTGDVVTLDGLVKEYRSNNDHLYRTQLTSPARVAVVSSGRAVKPLVVGVDTPQPPGRDFSSLDKGGIFGVPNAAATVSAANPALEPAAYGLDFWESLAGELVTVRDAVLLGRPNRYGDVWVRGNYTVSGVNAHGGLTMLTGDANPEAIVVGSPLDGSRNPTDSKMGDHVGDVTGVVAYSFGTYRILPLTALKMVAPAASAHPAASFASTRHCGGLTVADYNAANLAPGSPHLPGVVDHIVNKLRLPDLVFLQEVQDDSGPADDGVTSANLTLSALTRGIAQASGVRYDFADVDPADNLDGGQPGGNIRCAYLYRPDSVRLHRPNPGVGGQANRVVDGPAIKFNPGLIGQADASFAATRKPLVAMWKPVTGSDKPFFTVNVHFSSKGGSTGMHGDARPPVNKGVEKRTAQMELTANFIAQILAKDARAQIITAGDFNEFTQVQPLKVFASKSGLVDLDEAAGLPEVERYTYLYDQNSEALDHIYISRSLAKGAKVEHLHLNTWQDNKGQTSDHDPSVAQLNLCGR</sequence>
<dbReference type="RefSeq" id="XP_042999054.1">
    <property type="nucleotide sequence ID" value="XM_043143121.1"/>
</dbReference>
<dbReference type="Pfam" id="PF03372">
    <property type="entry name" value="Exo_endo_phos"/>
    <property type="match status" value="1"/>
</dbReference>
<dbReference type="AlphaFoldDB" id="A0A8E5MJ29"/>
<dbReference type="EMBL" id="CP072756">
    <property type="protein sequence ID" value="QUC21381.1"/>
    <property type="molecule type" value="Genomic_DNA"/>
</dbReference>
<dbReference type="PANTHER" id="PTHR42834">
    <property type="entry name" value="ENDONUCLEASE/EXONUCLEASE/PHOSPHATASE FAMILY PROTEIN (AFU_ORTHOLOGUE AFUA_3G09210)"/>
    <property type="match status" value="1"/>
</dbReference>
<reference evidence="3" key="1">
    <citation type="submission" date="2020-03" db="EMBL/GenBank/DDBJ databases">
        <title>A mixture of massive structural variations and highly conserved coding sequences in Ustilaginoidea virens genome.</title>
        <authorList>
            <person name="Zhang K."/>
            <person name="Zhao Z."/>
            <person name="Zhang Z."/>
            <person name="Li Y."/>
            <person name="Hsiang T."/>
            <person name="Sun W."/>
        </authorList>
    </citation>
    <scope>NUCLEOTIDE SEQUENCE</scope>
    <source>
        <strain evidence="3">UV-8b</strain>
    </source>
</reference>
<dbReference type="CDD" id="cd04486">
    <property type="entry name" value="YhcR_OBF_like"/>
    <property type="match status" value="1"/>
</dbReference>
<feature type="domain" description="Endonuclease/exonuclease/phosphatase" evidence="2">
    <location>
        <begin position="316"/>
        <end position="593"/>
    </location>
</feature>